<keyword evidence="2" id="KW-1185">Reference proteome</keyword>
<dbReference type="Gene3D" id="2.130.10.10">
    <property type="entry name" value="YVTN repeat-like/Quinoprotein amine dehydrogenase"/>
    <property type="match status" value="1"/>
</dbReference>
<dbReference type="AlphaFoldDB" id="B1Y5J3"/>
<dbReference type="GO" id="GO:0010411">
    <property type="term" value="P:xyloglucan metabolic process"/>
    <property type="evidence" value="ECO:0007669"/>
    <property type="project" value="TreeGrafter"/>
</dbReference>
<dbReference type="InterPro" id="IPR015943">
    <property type="entry name" value="WD40/YVTN_repeat-like_dom_sf"/>
</dbReference>
<dbReference type="PANTHER" id="PTHR43739">
    <property type="entry name" value="XYLOGLUCANASE (EUROFUNG)"/>
    <property type="match status" value="1"/>
</dbReference>
<protein>
    <recommendedName>
        <fullName evidence="3">Sialidase</fullName>
    </recommendedName>
</protein>
<dbReference type="OrthoDB" id="9764804at2"/>
<dbReference type="EMBL" id="CP001013">
    <property type="protein sequence ID" value="ACB34705.1"/>
    <property type="molecule type" value="Genomic_DNA"/>
</dbReference>
<dbReference type="KEGG" id="lch:Lcho_2440"/>
<dbReference type="CDD" id="cd15482">
    <property type="entry name" value="Sialidase_non-viral"/>
    <property type="match status" value="1"/>
</dbReference>
<dbReference type="HOGENOM" id="CLU_058803_2_0_4"/>
<dbReference type="SUPFAM" id="SSF110296">
    <property type="entry name" value="Oligoxyloglucan reducing end-specific cellobiohydrolase"/>
    <property type="match status" value="1"/>
</dbReference>
<accession>B1Y5J3</accession>
<organism evidence="1 2">
    <name type="scientific">Leptothrix cholodnii (strain ATCC 51168 / LMG 8142 / SP-6)</name>
    <name type="common">Leptothrix discophora (strain SP-6)</name>
    <dbReference type="NCBI Taxonomy" id="395495"/>
    <lineage>
        <taxon>Bacteria</taxon>
        <taxon>Pseudomonadati</taxon>
        <taxon>Pseudomonadota</taxon>
        <taxon>Betaproteobacteria</taxon>
        <taxon>Burkholderiales</taxon>
        <taxon>Sphaerotilaceae</taxon>
        <taxon>Leptothrix</taxon>
    </lineage>
</organism>
<name>B1Y5J3_LEPCP</name>
<reference evidence="1 2" key="1">
    <citation type="submission" date="2008-03" db="EMBL/GenBank/DDBJ databases">
        <title>Complete sequence of Leptothrix cholodnii SP-6.</title>
        <authorList>
            <consortium name="US DOE Joint Genome Institute"/>
            <person name="Copeland A."/>
            <person name="Lucas S."/>
            <person name="Lapidus A."/>
            <person name="Glavina del Rio T."/>
            <person name="Dalin E."/>
            <person name="Tice H."/>
            <person name="Bruce D."/>
            <person name="Goodwin L."/>
            <person name="Pitluck S."/>
            <person name="Chertkov O."/>
            <person name="Brettin T."/>
            <person name="Detter J.C."/>
            <person name="Han C."/>
            <person name="Kuske C.R."/>
            <person name="Schmutz J."/>
            <person name="Larimer F."/>
            <person name="Land M."/>
            <person name="Hauser L."/>
            <person name="Kyrpides N."/>
            <person name="Lykidis A."/>
            <person name="Emerson D."/>
            <person name="Richardson P."/>
        </authorList>
    </citation>
    <scope>NUCLEOTIDE SEQUENCE [LARGE SCALE GENOMIC DNA]</scope>
    <source>
        <strain evidence="2">ATCC 51168 / LMG 8142 / SP-6</strain>
    </source>
</reference>
<proteinExistence type="predicted"/>
<gene>
    <name evidence="1" type="ordered locus">Lcho_2440</name>
</gene>
<evidence type="ECO:0008006" key="3">
    <source>
        <dbReference type="Google" id="ProtNLM"/>
    </source>
</evidence>
<dbReference type="RefSeq" id="WP_012347461.1">
    <property type="nucleotide sequence ID" value="NC_010524.1"/>
</dbReference>
<dbReference type="Proteomes" id="UP000001693">
    <property type="component" value="Chromosome"/>
</dbReference>
<dbReference type="InterPro" id="IPR052025">
    <property type="entry name" value="Xyloglucanase_GH74"/>
</dbReference>
<evidence type="ECO:0000313" key="2">
    <source>
        <dbReference type="Proteomes" id="UP000001693"/>
    </source>
</evidence>
<sequence length="363" mass="39345">MTPTLWIATRKGLFNARQVDGDWRLATEAAFLGEPVSILLPDPRDGALYAALRLGHFGCKLHRSRDGGVTWEEIATPAYPPKPEGHADATAWKLDTVWSLEAGGADQPGRLWAGTIPGGLFRSDDSGASWQLVESLWNVPERLQWFGGGYDFPGIHSICVDPRDSRCVLVAVSCGGVWLTQDDGASWQLLGEGLSADYLPPERIGDAAVQDPHRVQRCAGQPDQLWMQHHSGVFRSGDGGRSWRAVTDIAPSAFGFAVAVHPQDAERVWLVPAQADAQRVPVNATLVVNRSTDGGAHWHAVWDGLPSPAWDLIYRHGLAIDDSGQLLAMGSTTGGLWLSGDAGNRWQTLSSQLPPIYAVRWAA</sequence>
<dbReference type="PANTHER" id="PTHR43739:SF5">
    <property type="entry name" value="EXO-ALPHA-SIALIDASE"/>
    <property type="match status" value="1"/>
</dbReference>
<evidence type="ECO:0000313" key="1">
    <source>
        <dbReference type="EMBL" id="ACB34705.1"/>
    </source>
</evidence>
<dbReference type="eggNOG" id="COG4447">
    <property type="taxonomic scope" value="Bacteria"/>
</dbReference>
<dbReference type="STRING" id="395495.Lcho_2440"/>